<dbReference type="AlphaFoldDB" id="A0A9P6HBZ7"/>
<dbReference type="Proteomes" id="UP000736335">
    <property type="component" value="Unassembled WGS sequence"/>
</dbReference>
<protein>
    <submittedName>
        <fullName evidence="2">Uncharacterized protein</fullName>
    </submittedName>
</protein>
<name>A0A9P6HBZ7_9AGAM</name>
<sequence length="145" mass="16465">MPDQDPPEINILVRIRERLMTQHQYSEEQAEARLMATLQTLLEEPDPQPGALPPPRAPPTPPLGDIQRPPKKKATYVDFDQDATIASQIPHYPSEYAVEKIQDIEYVELWYFTTEGCREASKTTPTVADEAFGMKGFPGQNYVYT</sequence>
<organism evidence="2 3">
    <name type="scientific">Thelephora terrestris</name>
    <dbReference type="NCBI Taxonomy" id="56493"/>
    <lineage>
        <taxon>Eukaryota</taxon>
        <taxon>Fungi</taxon>
        <taxon>Dikarya</taxon>
        <taxon>Basidiomycota</taxon>
        <taxon>Agaricomycotina</taxon>
        <taxon>Agaricomycetes</taxon>
        <taxon>Thelephorales</taxon>
        <taxon>Thelephoraceae</taxon>
        <taxon>Thelephora</taxon>
    </lineage>
</organism>
<proteinExistence type="predicted"/>
<comment type="caution">
    <text evidence="2">The sequence shown here is derived from an EMBL/GenBank/DDBJ whole genome shotgun (WGS) entry which is preliminary data.</text>
</comment>
<evidence type="ECO:0000313" key="3">
    <source>
        <dbReference type="Proteomes" id="UP000736335"/>
    </source>
</evidence>
<keyword evidence="3" id="KW-1185">Reference proteome</keyword>
<feature type="compositionally biased region" description="Pro residues" evidence="1">
    <location>
        <begin position="47"/>
        <end position="62"/>
    </location>
</feature>
<evidence type="ECO:0000313" key="2">
    <source>
        <dbReference type="EMBL" id="KAF9783694.1"/>
    </source>
</evidence>
<gene>
    <name evidence="2" type="ORF">BJ322DRAFT_1021507</name>
</gene>
<dbReference type="EMBL" id="WIUZ02000009">
    <property type="protein sequence ID" value="KAF9783694.1"/>
    <property type="molecule type" value="Genomic_DNA"/>
</dbReference>
<evidence type="ECO:0000256" key="1">
    <source>
        <dbReference type="SAM" id="MobiDB-lite"/>
    </source>
</evidence>
<feature type="region of interest" description="Disordered" evidence="1">
    <location>
        <begin position="39"/>
        <end position="73"/>
    </location>
</feature>
<dbReference type="OrthoDB" id="2688210at2759"/>
<accession>A0A9P6HBZ7</accession>
<reference evidence="2" key="2">
    <citation type="submission" date="2020-11" db="EMBL/GenBank/DDBJ databases">
        <authorList>
            <consortium name="DOE Joint Genome Institute"/>
            <person name="Kuo A."/>
            <person name="Miyauchi S."/>
            <person name="Kiss E."/>
            <person name="Drula E."/>
            <person name="Kohler A."/>
            <person name="Sanchez-Garcia M."/>
            <person name="Andreopoulos B."/>
            <person name="Barry K.W."/>
            <person name="Bonito G."/>
            <person name="Buee M."/>
            <person name="Carver A."/>
            <person name="Chen C."/>
            <person name="Cichocki N."/>
            <person name="Clum A."/>
            <person name="Culley D."/>
            <person name="Crous P.W."/>
            <person name="Fauchery L."/>
            <person name="Girlanda M."/>
            <person name="Hayes R."/>
            <person name="Keri Z."/>
            <person name="Labutti K."/>
            <person name="Lipzen A."/>
            <person name="Lombard V."/>
            <person name="Magnuson J."/>
            <person name="Maillard F."/>
            <person name="Morin E."/>
            <person name="Murat C."/>
            <person name="Nolan M."/>
            <person name="Ohm R."/>
            <person name="Pangilinan J."/>
            <person name="Pereira M."/>
            <person name="Perotto S."/>
            <person name="Peter M."/>
            <person name="Riley R."/>
            <person name="Sitrit Y."/>
            <person name="Stielow B."/>
            <person name="Szollosi G."/>
            <person name="Zifcakova L."/>
            <person name="Stursova M."/>
            <person name="Spatafora J.W."/>
            <person name="Tedersoo L."/>
            <person name="Vaario L.-M."/>
            <person name="Yamada A."/>
            <person name="Yan M."/>
            <person name="Wang P."/>
            <person name="Xu J."/>
            <person name="Bruns T."/>
            <person name="Baldrian P."/>
            <person name="Vilgalys R."/>
            <person name="Henrissat B."/>
            <person name="Grigoriev I.V."/>
            <person name="Hibbett D."/>
            <person name="Nagy L.G."/>
            <person name="Martin F.M."/>
        </authorList>
    </citation>
    <scope>NUCLEOTIDE SEQUENCE</scope>
    <source>
        <strain evidence="2">UH-Tt-Lm1</strain>
    </source>
</reference>
<reference evidence="2" key="1">
    <citation type="journal article" date="2020" name="Nat. Commun.">
        <title>Large-scale genome sequencing of mycorrhizal fungi provides insights into the early evolution of symbiotic traits.</title>
        <authorList>
            <person name="Miyauchi S."/>
            <person name="Kiss E."/>
            <person name="Kuo A."/>
            <person name="Drula E."/>
            <person name="Kohler A."/>
            <person name="Sanchez-Garcia M."/>
            <person name="Morin E."/>
            <person name="Andreopoulos B."/>
            <person name="Barry K.W."/>
            <person name="Bonito G."/>
            <person name="Buee M."/>
            <person name="Carver A."/>
            <person name="Chen C."/>
            <person name="Cichocki N."/>
            <person name="Clum A."/>
            <person name="Culley D."/>
            <person name="Crous P.W."/>
            <person name="Fauchery L."/>
            <person name="Girlanda M."/>
            <person name="Hayes R.D."/>
            <person name="Keri Z."/>
            <person name="LaButti K."/>
            <person name="Lipzen A."/>
            <person name="Lombard V."/>
            <person name="Magnuson J."/>
            <person name="Maillard F."/>
            <person name="Murat C."/>
            <person name="Nolan M."/>
            <person name="Ohm R.A."/>
            <person name="Pangilinan J."/>
            <person name="Pereira M.F."/>
            <person name="Perotto S."/>
            <person name="Peter M."/>
            <person name="Pfister S."/>
            <person name="Riley R."/>
            <person name="Sitrit Y."/>
            <person name="Stielow J.B."/>
            <person name="Szollosi G."/>
            <person name="Zifcakova L."/>
            <person name="Stursova M."/>
            <person name="Spatafora J.W."/>
            <person name="Tedersoo L."/>
            <person name="Vaario L.M."/>
            <person name="Yamada A."/>
            <person name="Yan M."/>
            <person name="Wang P."/>
            <person name="Xu J."/>
            <person name="Bruns T."/>
            <person name="Baldrian P."/>
            <person name="Vilgalys R."/>
            <person name="Dunand C."/>
            <person name="Henrissat B."/>
            <person name="Grigoriev I.V."/>
            <person name="Hibbett D."/>
            <person name="Nagy L.G."/>
            <person name="Martin F.M."/>
        </authorList>
    </citation>
    <scope>NUCLEOTIDE SEQUENCE</scope>
    <source>
        <strain evidence="2">UH-Tt-Lm1</strain>
    </source>
</reference>